<reference evidence="4 5" key="1">
    <citation type="submission" date="2019-07" db="EMBL/GenBank/DDBJ databases">
        <title>Whole genome shotgun sequence of Cellulomonas persica NBRC 101101.</title>
        <authorList>
            <person name="Hosoyama A."/>
            <person name="Uohara A."/>
            <person name="Ohji S."/>
            <person name="Ichikawa N."/>
        </authorList>
    </citation>
    <scope>NUCLEOTIDE SEQUENCE [LARGE SCALE GENOMIC DNA]</scope>
    <source>
        <strain evidence="4 5">NBRC 101101</strain>
    </source>
</reference>
<dbReference type="EMBL" id="BJUA01000006">
    <property type="protein sequence ID" value="GEK17813.1"/>
    <property type="molecule type" value="Genomic_DNA"/>
</dbReference>
<comment type="caution">
    <text evidence="4">The sequence shown here is derived from an EMBL/GenBank/DDBJ whole genome shotgun (WGS) entry which is preliminary data.</text>
</comment>
<dbReference type="InterPro" id="IPR000253">
    <property type="entry name" value="FHA_dom"/>
</dbReference>
<dbReference type="RefSeq" id="WP_146806069.1">
    <property type="nucleotide sequence ID" value="NZ_BJUA01000006.1"/>
</dbReference>
<feature type="compositionally biased region" description="Low complexity" evidence="2">
    <location>
        <begin position="272"/>
        <end position="292"/>
    </location>
</feature>
<dbReference type="SUPFAM" id="SSF49879">
    <property type="entry name" value="SMAD/FHA domain"/>
    <property type="match status" value="1"/>
</dbReference>
<name>A0A510UT36_9CELL</name>
<evidence type="ECO:0000313" key="4">
    <source>
        <dbReference type="EMBL" id="GEK17813.1"/>
    </source>
</evidence>
<evidence type="ECO:0000256" key="2">
    <source>
        <dbReference type="SAM" id="MobiDB-lite"/>
    </source>
</evidence>
<protein>
    <recommendedName>
        <fullName evidence="3">FHA domain-containing protein</fullName>
    </recommendedName>
</protein>
<evidence type="ECO:0000259" key="3">
    <source>
        <dbReference type="PROSITE" id="PS50006"/>
    </source>
</evidence>
<dbReference type="Gene3D" id="2.60.200.20">
    <property type="match status" value="1"/>
</dbReference>
<evidence type="ECO:0000256" key="1">
    <source>
        <dbReference type="ARBA" id="ARBA00022553"/>
    </source>
</evidence>
<keyword evidence="1" id="KW-0597">Phosphoprotein</keyword>
<dbReference type="InterPro" id="IPR008984">
    <property type="entry name" value="SMAD_FHA_dom_sf"/>
</dbReference>
<dbReference type="CDD" id="cd00060">
    <property type="entry name" value="FHA"/>
    <property type="match status" value="1"/>
</dbReference>
<accession>A0A510UT36</accession>
<keyword evidence="5" id="KW-1185">Reference proteome</keyword>
<dbReference type="PROSITE" id="PS50006">
    <property type="entry name" value="FHA_DOMAIN"/>
    <property type="match status" value="1"/>
</dbReference>
<gene>
    <name evidence="4" type="ORF">CPE01_15460</name>
</gene>
<dbReference type="OrthoDB" id="5485098at2"/>
<dbReference type="Pfam" id="PF00498">
    <property type="entry name" value="FHA"/>
    <property type="match status" value="1"/>
</dbReference>
<feature type="domain" description="FHA" evidence="3">
    <location>
        <begin position="410"/>
        <end position="471"/>
    </location>
</feature>
<sequence length="505" mass="51491">MSVPEYLPGTWSAVSRPGFVALLGPTASPSTARALWEASADGLLAGLVVLARNGFGGLPSFALVHVERGRAHLALRGDVTAEVGTPSGSHTVRAGEVGTWSEQVYDDVTWVRLRSDGSADEGAGLPLGDGVAAASALRVVLVEDGELTVVDETVGDTLVGGTAVGEQAPEPQEASEPAVIDVPDLALPAPTAPEPSEPVLDAPVLEAPALEAPVLGAPEADAAVPEAPADEPAADDAVVGAVPVDDPEDAAVDDGPVLDEPVLDDPAGDGLAAEPTTAEPATPERATSEPATSEPTTDDEPALQDVVPTAAEPEPVPALVALGAPEADVESTVDGVRTLVGPASADDHDGLTILSSDLAQIREQLPAWASQWPQEGQTPGPFEVPTPAPAVEPARLVLSTGVEVTLDRTVLLGRAPQVARVTNRELPRLVAVPSPQQDISRTHAEVRAEGEHVLVTDLHSTNGVHVSRQGEGARRLHPGEASVVVPGEVVDLGDGVTFTVVAGGR</sequence>
<proteinExistence type="predicted"/>
<feature type="region of interest" description="Disordered" evidence="2">
    <location>
        <begin position="245"/>
        <end position="301"/>
    </location>
</feature>
<dbReference type="Proteomes" id="UP000321386">
    <property type="component" value="Unassembled WGS sequence"/>
</dbReference>
<organism evidence="4 5">
    <name type="scientific">Cellulomonas persica</name>
    <dbReference type="NCBI Taxonomy" id="76861"/>
    <lineage>
        <taxon>Bacteria</taxon>
        <taxon>Bacillati</taxon>
        <taxon>Actinomycetota</taxon>
        <taxon>Actinomycetes</taxon>
        <taxon>Micrococcales</taxon>
        <taxon>Cellulomonadaceae</taxon>
        <taxon>Cellulomonas</taxon>
    </lineage>
</organism>
<dbReference type="AlphaFoldDB" id="A0A510UT36"/>
<evidence type="ECO:0000313" key="5">
    <source>
        <dbReference type="Proteomes" id="UP000321386"/>
    </source>
</evidence>